<dbReference type="EMBL" id="HACA01001616">
    <property type="protein sequence ID" value="CDW18977.1"/>
    <property type="molecule type" value="Transcribed_RNA"/>
</dbReference>
<reference evidence="1" key="1">
    <citation type="submission" date="2014-05" db="EMBL/GenBank/DDBJ databases">
        <authorList>
            <person name="Chronopoulou M."/>
        </authorList>
    </citation>
    <scope>NUCLEOTIDE SEQUENCE</scope>
    <source>
        <tissue evidence="1">Whole organism</tissue>
    </source>
</reference>
<organism evidence="1">
    <name type="scientific">Lepeophtheirus salmonis</name>
    <name type="common">Salmon louse</name>
    <name type="synonym">Caligus salmonis</name>
    <dbReference type="NCBI Taxonomy" id="72036"/>
    <lineage>
        <taxon>Eukaryota</taxon>
        <taxon>Metazoa</taxon>
        <taxon>Ecdysozoa</taxon>
        <taxon>Arthropoda</taxon>
        <taxon>Crustacea</taxon>
        <taxon>Multicrustacea</taxon>
        <taxon>Hexanauplia</taxon>
        <taxon>Copepoda</taxon>
        <taxon>Siphonostomatoida</taxon>
        <taxon>Caligidae</taxon>
        <taxon>Lepeophtheirus</taxon>
    </lineage>
</organism>
<dbReference type="AlphaFoldDB" id="A0A0K2T040"/>
<proteinExistence type="predicted"/>
<evidence type="ECO:0000313" key="1">
    <source>
        <dbReference type="EMBL" id="CDW18977.1"/>
    </source>
</evidence>
<accession>A0A0K2T040</accession>
<protein>
    <submittedName>
        <fullName evidence="1">Uncharacterized protein</fullName>
    </submittedName>
</protein>
<sequence length="26" mass="3073">MKYCRGVRITRVHFLFVFVNGLLCIS</sequence>
<name>A0A0K2T040_LEPSM</name>